<organism evidence="1 2">
    <name type="scientific">Pangasianodon gigas</name>
    <name type="common">Mekong giant catfish</name>
    <name type="synonym">Pangasius gigas</name>
    <dbReference type="NCBI Taxonomy" id="30993"/>
    <lineage>
        <taxon>Eukaryota</taxon>
        <taxon>Metazoa</taxon>
        <taxon>Chordata</taxon>
        <taxon>Craniata</taxon>
        <taxon>Vertebrata</taxon>
        <taxon>Euteleostomi</taxon>
        <taxon>Actinopterygii</taxon>
        <taxon>Neopterygii</taxon>
        <taxon>Teleostei</taxon>
        <taxon>Ostariophysi</taxon>
        <taxon>Siluriformes</taxon>
        <taxon>Pangasiidae</taxon>
        <taxon>Pangasianodon</taxon>
    </lineage>
</organism>
<gene>
    <name evidence="1" type="ORF">PGIGA_G00073510</name>
</gene>
<proteinExistence type="predicted"/>
<comment type="caution">
    <text evidence="1">The sequence shown here is derived from an EMBL/GenBank/DDBJ whole genome shotgun (WGS) entry which is preliminary data.</text>
</comment>
<evidence type="ECO:0000313" key="2">
    <source>
        <dbReference type="Proteomes" id="UP000829447"/>
    </source>
</evidence>
<dbReference type="EMBL" id="CM040469">
    <property type="protein sequence ID" value="MCI4387398.1"/>
    <property type="molecule type" value="Genomic_DNA"/>
</dbReference>
<evidence type="ECO:0000313" key="1">
    <source>
        <dbReference type="EMBL" id="MCI4387398.1"/>
    </source>
</evidence>
<reference evidence="1 2" key="1">
    <citation type="journal article" date="2022" name="bioRxiv">
        <title>An ancient truncated duplication of the anti-Mullerian hormone receptor type 2 gene is a potential conserved master sex determinant in the Pangasiidae catfish family.</title>
        <authorList>
            <person name="Wen M."/>
            <person name="Pan Q."/>
            <person name="Jouanno E."/>
            <person name="Montfort J."/>
            <person name="Zahm M."/>
            <person name="Cabau C."/>
            <person name="Klopp C."/>
            <person name="Iampietro C."/>
            <person name="Roques C."/>
            <person name="Bouchez O."/>
            <person name="Castinel A."/>
            <person name="Donnadieu C."/>
            <person name="Parrinello H."/>
            <person name="Poncet C."/>
            <person name="Belmonte E."/>
            <person name="Gautier V."/>
            <person name="Avarre J.-C."/>
            <person name="Dugue R."/>
            <person name="Gustiano R."/>
            <person name="Ha T.T.T."/>
            <person name="Campet M."/>
            <person name="Sriphairoj K."/>
            <person name="Ribolli J."/>
            <person name="de Almeida F.L."/>
            <person name="Desvignes T."/>
            <person name="Postlethwait J.H."/>
            <person name="Bucao C.F."/>
            <person name="Robinson-Rechavi M."/>
            <person name="Bobe J."/>
            <person name="Herpin A."/>
            <person name="Guiguen Y."/>
        </authorList>
    </citation>
    <scope>NUCLEOTIDE SEQUENCE [LARGE SCALE GENOMIC DNA]</scope>
    <source>
        <strain evidence="1">YG-Dec2019</strain>
    </source>
</reference>
<sequence>MEMLEQEGLAEISNSSSSEQVAYLLVERVTLLERLEAAERKLDTQTLTGNLREVHLQEELDHIRHTLEEELRQQKEMMRLTKESMSKAHSAELEQERTERKKLERDLEEASCRLTMAHQEIRHLTDELDLARKAQDACDMVELQKAKEHNERLDTEIRALRDRVRSLDSERKTLLKMVGCRRESEDKDCRLRELERRLLKQQQEHEELVERNEELEALLGEAQNKAKEERECHECEVDSLQRKLQGGIQERLTFLESRLAEEKDWRKQLEVDLAVAQSSLKKEKQALQREHEELKKLRIEVQSLQAECQQGKSLNMSLTQIKGEKGILEEKVAQLERARSRLQDDLAQHIEGSRVQEDLRESREQVTQLNALVEQLRSELCKLEKEHSTLRNEMVEKRRQVMELQAELSTRAQERLQAEGQAERLGLELQLKSEQLHAVACVKSEKSKLHTTLEQERLLASQHQLALQAQISEAQARVKAQDSVLQQKGEENKQLKHDLQRTQHLFTSAERELRYEREKNLDLKRHNALLDQEKIKLCAELKQAQAKLAQLEASAAAQAAELEQLQQRARELDLELARNSQNRQSSSSLREELSAERARVIAADKKVLELQQQLKNALHQLRLEEARAGETSKLERDTRDMSDNLSSLRAKLQEEKLQRKLVEQREEELQQQVRSLRTKEATLSRANSELSHRSQQMETRLEVLESELSSAKEQQSLSQKSCHKLEEQLMSSQQESERLQEELQNILQQLDTNIRRYNEKHSVHKTKLRRAKQLFMKATTQRDMKIQKLENDLALAMSLSEKEKDWIRTVTEENEQLLLERRDLLRRITEAEEMGNNGIRTATDTQQRLKFLELENKQLQEKTLKLANQIGVLERALRNLHPKLGLRDSWGLLDAICRVKVGEHVKSLESSLSLPTSQPSEIGYLNVSSSMAPNVTQHQEENHSVSSEDA</sequence>
<keyword evidence="2" id="KW-1185">Reference proteome</keyword>
<accession>A0ACC5X7R9</accession>
<dbReference type="Proteomes" id="UP000829447">
    <property type="component" value="Linkage Group LG16"/>
</dbReference>
<name>A0ACC5X7R9_PANGG</name>
<protein>
    <submittedName>
        <fullName evidence="1">Uncharacterized protein</fullName>
    </submittedName>
</protein>